<evidence type="ECO:0000313" key="4">
    <source>
        <dbReference type="Proteomes" id="UP001596413"/>
    </source>
</evidence>
<evidence type="ECO:0000256" key="2">
    <source>
        <dbReference type="SAM" id="Phobius"/>
    </source>
</evidence>
<gene>
    <name evidence="3" type="ORF">ACFQLX_10510</name>
</gene>
<dbReference type="InterPro" id="IPR007436">
    <property type="entry name" value="DUF485"/>
</dbReference>
<dbReference type="RefSeq" id="WP_386413980.1">
    <property type="nucleotide sequence ID" value="NZ_JBHSZO010000013.1"/>
</dbReference>
<dbReference type="Pfam" id="PF04341">
    <property type="entry name" value="DUF485"/>
    <property type="match status" value="1"/>
</dbReference>
<protein>
    <submittedName>
        <fullName evidence="3">DUF485 domain-containing protein</fullName>
    </submittedName>
</protein>
<feature type="transmembrane region" description="Helical" evidence="2">
    <location>
        <begin position="132"/>
        <end position="154"/>
    </location>
</feature>
<proteinExistence type="predicted"/>
<dbReference type="EMBL" id="JBHSZO010000013">
    <property type="protein sequence ID" value="MFC7218595.1"/>
    <property type="molecule type" value="Genomic_DNA"/>
</dbReference>
<dbReference type="PANTHER" id="PTHR38441">
    <property type="entry name" value="INTEGRAL MEMBRANE PROTEIN-RELATED"/>
    <property type="match status" value="1"/>
</dbReference>
<comment type="caution">
    <text evidence="3">The sequence shown here is derived from an EMBL/GenBank/DDBJ whole genome shotgun (WGS) entry which is preliminary data.</text>
</comment>
<evidence type="ECO:0000256" key="1">
    <source>
        <dbReference type="SAM" id="MobiDB-lite"/>
    </source>
</evidence>
<keyword evidence="4" id="KW-1185">Reference proteome</keyword>
<keyword evidence="2" id="KW-0812">Transmembrane</keyword>
<name>A0ABW2GGT8_9ACTN</name>
<reference evidence="4" key="1">
    <citation type="journal article" date="2019" name="Int. J. Syst. Evol. Microbiol.">
        <title>The Global Catalogue of Microorganisms (GCM) 10K type strain sequencing project: providing services to taxonomists for standard genome sequencing and annotation.</title>
        <authorList>
            <consortium name="The Broad Institute Genomics Platform"/>
            <consortium name="The Broad Institute Genome Sequencing Center for Infectious Disease"/>
            <person name="Wu L."/>
            <person name="Ma J."/>
        </authorList>
    </citation>
    <scope>NUCLEOTIDE SEQUENCE [LARGE SCALE GENOMIC DNA]</scope>
    <source>
        <strain evidence="4">CGMCC 1.13681</strain>
    </source>
</reference>
<keyword evidence="2" id="KW-1133">Transmembrane helix</keyword>
<feature type="transmembrane region" description="Helical" evidence="2">
    <location>
        <begin position="98"/>
        <end position="120"/>
    </location>
</feature>
<evidence type="ECO:0000313" key="3">
    <source>
        <dbReference type="EMBL" id="MFC7218595.1"/>
    </source>
</evidence>
<sequence>MDKHDGPEAGSAPASLEDPWYDTLSAGWEQWDDGTPDTPGHGGAYEPSYQPLYQPSYQPVHDTARTGGAQQPNATDEIYLAVQRSPEFREVRSQYRRFVVPGALAFLGWYLVYVVAATAAPGLMAHQVAGAVNVAMLAGIGQFATTFLLTWAYARHARLRRDQAALDLRWDVTMQTRDTNL</sequence>
<feature type="region of interest" description="Disordered" evidence="1">
    <location>
        <begin position="26"/>
        <end position="48"/>
    </location>
</feature>
<dbReference type="PANTHER" id="PTHR38441:SF1">
    <property type="entry name" value="MEMBRANE PROTEIN"/>
    <property type="match status" value="1"/>
</dbReference>
<accession>A0ABW2GGT8</accession>
<keyword evidence="2" id="KW-0472">Membrane</keyword>
<dbReference type="Proteomes" id="UP001596413">
    <property type="component" value="Unassembled WGS sequence"/>
</dbReference>
<organism evidence="3 4">
    <name type="scientific">Streptomyces polyrhachis</name>
    <dbReference type="NCBI Taxonomy" id="1282885"/>
    <lineage>
        <taxon>Bacteria</taxon>
        <taxon>Bacillati</taxon>
        <taxon>Actinomycetota</taxon>
        <taxon>Actinomycetes</taxon>
        <taxon>Kitasatosporales</taxon>
        <taxon>Streptomycetaceae</taxon>
        <taxon>Streptomyces</taxon>
    </lineage>
</organism>